<sequence>MAIWIFIIMAAVVVFLAYNAGKHESTGPCYYCGDDDYV</sequence>
<keyword evidence="2" id="KW-1185">Reference proteome</keyword>
<protein>
    <recommendedName>
        <fullName evidence="3">FeoB-associated Cys-rich membrane protein</fullName>
    </recommendedName>
</protein>
<dbReference type="Proteomes" id="UP000203408">
    <property type="component" value="Segment"/>
</dbReference>
<dbReference type="KEGG" id="vg:26613326"/>
<accession>A0A0K1LPK3</accession>
<reference evidence="1 2" key="1">
    <citation type="journal article" date="2015" name="Genome Announc.">
        <title>Complete Genome Sequence of Carbapenemase-Producing Klebsiella pneumoniae Myophage Matisse.</title>
        <authorList>
            <person name="Provasek V.E."/>
            <person name="Lessor L.E."/>
            <person name="Cahill J.L."/>
            <person name="Rasche E.S."/>
            <person name="Kuty Everett G.F."/>
        </authorList>
    </citation>
    <scope>NUCLEOTIDE SEQUENCE [LARGE SCALE GENOMIC DNA]</scope>
</reference>
<proteinExistence type="predicted"/>
<evidence type="ECO:0000313" key="2">
    <source>
        <dbReference type="Proteomes" id="UP000203408"/>
    </source>
</evidence>
<gene>
    <name evidence="1" type="ORF">CPT_Matisse143</name>
</gene>
<dbReference type="EMBL" id="KT001918">
    <property type="protein sequence ID" value="AKU44447.1"/>
    <property type="molecule type" value="Genomic_DNA"/>
</dbReference>
<dbReference type="RefSeq" id="YP_009194387.1">
    <property type="nucleotide sequence ID" value="NC_028750.1"/>
</dbReference>
<organism evidence="1 2">
    <name type="scientific">Klebsiella phage Matisse</name>
    <dbReference type="NCBI Taxonomy" id="1675607"/>
    <lineage>
        <taxon>Viruses</taxon>
        <taxon>Duplodnaviria</taxon>
        <taxon>Heunggongvirae</taxon>
        <taxon>Uroviricota</taxon>
        <taxon>Caudoviricetes</taxon>
        <taxon>Pantevenvirales</taxon>
        <taxon>Straboviridae</taxon>
        <taxon>Slopekvirus</taxon>
        <taxon>Slopekvirus matisse</taxon>
    </lineage>
</organism>
<name>A0A0K1LPK3_9CAUD</name>
<evidence type="ECO:0000313" key="1">
    <source>
        <dbReference type="EMBL" id="AKU44447.1"/>
    </source>
</evidence>
<evidence type="ECO:0008006" key="3">
    <source>
        <dbReference type="Google" id="ProtNLM"/>
    </source>
</evidence>
<dbReference type="GeneID" id="26613326"/>